<evidence type="ECO:0000256" key="1">
    <source>
        <dbReference type="ARBA" id="ARBA00009199"/>
    </source>
</evidence>
<dbReference type="PANTHER" id="PTHR11895">
    <property type="entry name" value="TRANSAMIDASE"/>
    <property type="match status" value="1"/>
</dbReference>
<organism evidence="3 4">
    <name type="scientific">Streptococcus moroccensis</name>
    <dbReference type="NCBI Taxonomy" id="1451356"/>
    <lineage>
        <taxon>Bacteria</taxon>
        <taxon>Bacillati</taxon>
        <taxon>Bacillota</taxon>
        <taxon>Bacilli</taxon>
        <taxon>Lactobacillales</taxon>
        <taxon>Streptococcaceae</taxon>
        <taxon>Streptococcus</taxon>
    </lineage>
</organism>
<dbReference type="GO" id="GO:0004040">
    <property type="term" value="F:amidase activity"/>
    <property type="evidence" value="ECO:0007669"/>
    <property type="project" value="UniProtKB-EC"/>
</dbReference>
<name>A0ABT9YSR0_9STRE</name>
<comment type="caution">
    <text evidence="3">The sequence shown here is derived from an EMBL/GenBank/DDBJ whole genome shotgun (WGS) entry which is preliminary data.</text>
</comment>
<dbReference type="InterPro" id="IPR020556">
    <property type="entry name" value="Amidase_CS"/>
</dbReference>
<comment type="similarity">
    <text evidence="1">Belongs to the amidase family.</text>
</comment>
<dbReference type="Pfam" id="PF01425">
    <property type="entry name" value="Amidase"/>
    <property type="match status" value="1"/>
</dbReference>
<dbReference type="InterPro" id="IPR036928">
    <property type="entry name" value="AS_sf"/>
</dbReference>
<sequence>MFHDALAMADAIRQKEVSSLELVNDSIANIEKMNPKLNAVVSKQYEEAREKAKTLKDKGQPFLGVPFLLKDLGQNQAGQLSTSGSKLFANYRAQRSDYLVEVFESLGFIVLGRTNTPEFGFKNISDSRLHGAVNLPQDVTRNAGGSSGGSAAAVASGMVPIAGASDGGGSIRIPASFNGLIGLKPSRGRIPVGPDSYRGWQGASVNFALTKSVRDTQHLLYHTQRYQTESPFPLPRLSQSELFKEKWEKPLKIALLTASPIGGRVSDQAIAAATEAAKFLSDQGHEVTPLQAQPVDGVAAMKAYYIMNSVETAAMFDGIEASLGRLMAPDDMELMTWAIYQSGQTIPAKTYSHTLNVWDQFSAQMAHFHEEYDIVLTPTVADVAPKHGQFDLSEKLKDQLLHIGEVPMQEQQDLVWQMFADSLDWTPFTQQANLTGQPALSLPTYRRNDGLSIGVQLTAAKGREDVLLHLAKDFEDAGLLR</sequence>
<evidence type="ECO:0000313" key="3">
    <source>
        <dbReference type="EMBL" id="MDQ0222155.1"/>
    </source>
</evidence>
<dbReference type="Gene3D" id="3.90.1300.10">
    <property type="entry name" value="Amidase signature (AS) domain"/>
    <property type="match status" value="1"/>
</dbReference>
<protein>
    <submittedName>
        <fullName evidence="3">Amidase</fullName>
        <ecNumber evidence="3">3.5.1.4</ecNumber>
    </submittedName>
</protein>
<dbReference type="PROSITE" id="PS00571">
    <property type="entry name" value="AMIDASES"/>
    <property type="match status" value="1"/>
</dbReference>
<keyword evidence="4" id="KW-1185">Reference proteome</keyword>
<reference evidence="3 4" key="1">
    <citation type="submission" date="2023-07" db="EMBL/GenBank/DDBJ databases">
        <title>Genomic Encyclopedia of Type Strains, Phase IV (KMG-IV): sequencing the most valuable type-strain genomes for metagenomic binning, comparative biology and taxonomic classification.</title>
        <authorList>
            <person name="Goeker M."/>
        </authorList>
    </citation>
    <scope>NUCLEOTIDE SEQUENCE [LARGE SCALE GENOMIC DNA]</scope>
    <source>
        <strain evidence="3 4">DSM 105143</strain>
    </source>
</reference>
<dbReference type="InterPro" id="IPR023631">
    <property type="entry name" value="Amidase_dom"/>
</dbReference>
<gene>
    <name evidence="3" type="ORF">J2S23_000706</name>
</gene>
<dbReference type="RefSeq" id="WP_307121375.1">
    <property type="nucleotide sequence ID" value="NZ_JAUSTM010000005.1"/>
</dbReference>
<dbReference type="EC" id="3.5.1.4" evidence="3"/>
<dbReference type="Proteomes" id="UP001223079">
    <property type="component" value="Unassembled WGS sequence"/>
</dbReference>
<dbReference type="InterPro" id="IPR000120">
    <property type="entry name" value="Amidase"/>
</dbReference>
<evidence type="ECO:0000313" key="4">
    <source>
        <dbReference type="Proteomes" id="UP001223079"/>
    </source>
</evidence>
<accession>A0ABT9YSR0</accession>
<dbReference type="EMBL" id="JAUSTM010000005">
    <property type="protein sequence ID" value="MDQ0222155.1"/>
    <property type="molecule type" value="Genomic_DNA"/>
</dbReference>
<evidence type="ECO:0000259" key="2">
    <source>
        <dbReference type="Pfam" id="PF01425"/>
    </source>
</evidence>
<feature type="domain" description="Amidase" evidence="2">
    <location>
        <begin position="21"/>
        <end position="468"/>
    </location>
</feature>
<keyword evidence="3" id="KW-0378">Hydrolase</keyword>
<dbReference type="NCBIfam" id="NF005099">
    <property type="entry name" value="PRK06529.1"/>
    <property type="match status" value="1"/>
</dbReference>
<proteinExistence type="inferred from homology"/>
<dbReference type="SUPFAM" id="SSF75304">
    <property type="entry name" value="Amidase signature (AS) enzymes"/>
    <property type="match status" value="1"/>
</dbReference>
<dbReference type="PANTHER" id="PTHR11895:SF7">
    <property type="entry name" value="GLUTAMYL-TRNA(GLN) AMIDOTRANSFERASE SUBUNIT A, MITOCHONDRIAL"/>
    <property type="match status" value="1"/>
</dbReference>